<dbReference type="PANTHER" id="PTHR13504:SF33">
    <property type="entry name" value="FIC FAMILY PROTEIN"/>
    <property type="match status" value="1"/>
</dbReference>
<organism evidence="4 5">
    <name type="scientific">Chitinophaga parva</name>
    <dbReference type="NCBI Taxonomy" id="2169414"/>
    <lineage>
        <taxon>Bacteria</taxon>
        <taxon>Pseudomonadati</taxon>
        <taxon>Bacteroidota</taxon>
        <taxon>Chitinophagia</taxon>
        <taxon>Chitinophagales</taxon>
        <taxon>Chitinophagaceae</taxon>
        <taxon>Chitinophaga</taxon>
    </lineage>
</organism>
<dbReference type="InterPro" id="IPR036388">
    <property type="entry name" value="WH-like_DNA-bd_sf"/>
</dbReference>
<evidence type="ECO:0000313" key="4">
    <source>
        <dbReference type="EMBL" id="PUZ28171.1"/>
    </source>
</evidence>
<sequence>MTYNWQQADWPDFQYNVAKITTALQAFSSEIAEANGMLKSMPQSTRLQSIINTMVAEAIKTSAIEGELLNPRDVVSSVRNRLGLHDNPPIKDKRAKGIGELMVEVRNSYADPLSQQQLFTWHTLLLSQSNHIKTGQWRKGTEPMQVISGAAGRETIHYEAPPADKVPAEMKRYIQWFNDTAPGGRQEISAAPLRAAIAHLYFESIHPFEDGNGRIGRALAEKALSQTAGRPLVLSLSRTIEAARKDYYQALEKAQRSNEVTHWVVYFVNVVLNAQQQAKQLIEHTLQRSKFYDRFKDQLNERQLKAVNKMLDAGPEGFEGGITAKKYISITKASKATATRDLQDLAAIGALVLAGAGRSTHYTLCLDN</sequence>
<keyword evidence="2" id="KW-0547">Nucleotide-binding</keyword>
<reference evidence="4 5" key="1">
    <citation type="submission" date="2018-04" db="EMBL/GenBank/DDBJ databases">
        <title>Chitinophaga fuyangensis sp. nov., isolated from soil in a chemical factory.</title>
        <authorList>
            <person name="Chen K."/>
        </authorList>
    </citation>
    <scope>NUCLEOTIDE SEQUENCE [LARGE SCALE GENOMIC DNA]</scope>
    <source>
        <strain evidence="4 5">LY-1</strain>
    </source>
</reference>
<dbReference type="Pfam" id="PF13776">
    <property type="entry name" value="DUF4172"/>
    <property type="match status" value="1"/>
</dbReference>
<evidence type="ECO:0000256" key="2">
    <source>
        <dbReference type="PIRSR" id="PIRSR640198-2"/>
    </source>
</evidence>
<dbReference type="AlphaFoldDB" id="A0A2T7BKL5"/>
<comment type="caution">
    <text evidence="4">The sequence shown here is derived from an EMBL/GenBank/DDBJ whole genome shotgun (WGS) entry which is preliminary data.</text>
</comment>
<feature type="binding site" evidence="2">
    <location>
        <begin position="210"/>
        <end position="217"/>
    </location>
    <ligand>
        <name>ATP</name>
        <dbReference type="ChEBI" id="CHEBI:30616"/>
    </ligand>
</feature>
<evidence type="ECO:0000313" key="5">
    <source>
        <dbReference type="Proteomes" id="UP000244450"/>
    </source>
</evidence>
<evidence type="ECO:0000256" key="1">
    <source>
        <dbReference type="PIRSR" id="PIRSR640198-1"/>
    </source>
</evidence>
<dbReference type="OrthoDB" id="9814400at2"/>
<feature type="binding site" evidence="2">
    <location>
        <begin position="247"/>
        <end position="248"/>
    </location>
    <ligand>
        <name>ATP</name>
        <dbReference type="ChEBI" id="CHEBI:30616"/>
    </ligand>
</feature>
<dbReference type="Pfam" id="PF02661">
    <property type="entry name" value="Fic"/>
    <property type="match status" value="1"/>
</dbReference>
<dbReference type="InterPro" id="IPR025230">
    <property type="entry name" value="DUF4172"/>
</dbReference>
<dbReference type="PANTHER" id="PTHR13504">
    <property type="entry name" value="FIDO DOMAIN-CONTAINING PROTEIN DDB_G0283145"/>
    <property type="match status" value="1"/>
</dbReference>
<dbReference type="EMBL" id="QCYK01000001">
    <property type="protein sequence ID" value="PUZ28171.1"/>
    <property type="molecule type" value="Genomic_DNA"/>
</dbReference>
<dbReference type="Gene3D" id="1.10.10.10">
    <property type="entry name" value="Winged helix-like DNA-binding domain superfamily/Winged helix DNA-binding domain"/>
    <property type="match status" value="1"/>
</dbReference>
<keyword evidence="5" id="KW-1185">Reference proteome</keyword>
<accession>A0A2T7BKL5</accession>
<dbReference type="PROSITE" id="PS51459">
    <property type="entry name" value="FIDO"/>
    <property type="match status" value="1"/>
</dbReference>
<dbReference type="SUPFAM" id="SSF140931">
    <property type="entry name" value="Fic-like"/>
    <property type="match status" value="1"/>
</dbReference>
<feature type="domain" description="Fido" evidence="3">
    <location>
        <begin position="113"/>
        <end position="269"/>
    </location>
</feature>
<feature type="active site" evidence="1">
    <location>
        <position position="206"/>
    </location>
</feature>
<evidence type="ECO:0000259" key="3">
    <source>
        <dbReference type="PROSITE" id="PS51459"/>
    </source>
</evidence>
<dbReference type="InterPro" id="IPR040198">
    <property type="entry name" value="Fido_containing"/>
</dbReference>
<keyword evidence="2" id="KW-0067">ATP-binding</keyword>
<name>A0A2T7BKL5_9BACT</name>
<dbReference type="InterPro" id="IPR036597">
    <property type="entry name" value="Fido-like_dom_sf"/>
</dbReference>
<dbReference type="InterPro" id="IPR003812">
    <property type="entry name" value="Fido"/>
</dbReference>
<gene>
    <name evidence="4" type="ORF">DCC81_01430</name>
</gene>
<protein>
    <submittedName>
        <fullName evidence="4">DUF4172 domain-containing protein</fullName>
    </submittedName>
</protein>
<dbReference type="Proteomes" id="UP000244450">
    <property type="component" value="Unassembled WGS sequence"/>
</dbReference>
<dbReference type="GO" id="GO:0005524">
    <property type="term" value="F:ATP binding"/>
    <property type="evidence" value="ECO:0007669"/>
    <property type="project" value="UniProtKB-KW"/>
</dbReference>
<dbReference type="RefSeq" id="WP_108684812.1">
    <property type="nucleotide sequence ID" value="NZ_QCYK01000001.1"/>
</dbReference>
<dbReference type="Gene3D" id="1.10.3290.10">
    <property type="entry name" value="Fido-like domain"/>
    <property type="match status" value="1"/>
</dbReference>
<proteinExistence type="predicted"/>